<keyword evidence="3" id="KW-1185">Reference proteome</keyword>
<feature type="transmembrane region" description="Helical" evidence="1">
    <location>
        <begin position="32"/>
        <end position="49"/>
    </location>
</feature>
<keyword evidence="1" id="KW-1133">Transmembrane helix</keyword>
<name>A0A1Y1V7X7_9FUNG</name>
<evidence type="ECO:0000256" key="1">
    <source>
        <dbReference type="SAM" id="Phobius"/>
    </source>
</evidence>
<comment type="caution">
    <text evidence="2">The sequence shown here is derived from an EMBL/GenBank/DDBJ whole genome shotgun (WGS) entry which is preliminary data.</text>
</comment>
<dbReference type="EMBL" id="MCFH01000023">
    <property type="protein sequence ID" value="ORX49567.1"/>
    <property type="molecule type" value="Genomic_DNA"/>
</dbReference>
<keyword evidence="1" id="KW-0472">Membrane</keyword>
<sequence>MKKNIELIWSNFIPSHYQKSTIYSFITISKQTNRIFCIFCILFIVRLHYV</sequence>
<evidence type="ECO:0000313" key="2">
    <source>
        <dbReference type="EMBL" id="ORX49567.1"/>
    </source>
</evidence>
<proteinExistence type="predicted"/>
<protein>
    <submittedName>
        <fullName evidence="2">Uncharacterized protein</fullName>
    </submittedName>
</protein>
<organism evidence="2 3">
    <name type="scientific">Piromyces finnis</name>
    <dbReference type="NCBI Taxonomy" id="1754191"/>
    <lineage>
        <taxon>Eukaryota</taxon>
        <taxon>Fungi</taxon>
        <taxon>Fungi incertae sedis</taxon>
        <taxon>Chytridiomycota</taxon>
        <taxon>Chytridiomycota incertae sedis</taxon>
        <taxon>Neocallimastigomycetes</taxon>
        <taxon>Neocallimastigales</taxon>
        <taxon>Neocallimastigaceae</taxon>
        <taxon>Piromyces</taxon>
    </lineage>
</organism>
<keyword evidence="1" id="KW-0812">Transmembrane</keyword>
<gene>
    <name evidence="2" type="ORF">BCR36DRAFT_64284</name>
</gene>
<reference evidence="2 3" key="2">
    <citation type="submission" date="2016-08" db="EMBL/GenBank/DDBJ databases">
        <title>Pervasive Adenine N6-methylation of Active Genes in Fungi.</title>
        <authorList>
            <consortium name="DOE Joint Genome Institute"/>
            <person name="Mondo S.J."/>
            <person name="Dannebaum R.O."/>
            <person name="Kuo R.C."/>
            <person name="Labutti K."/>
            <person name="Haridas S."/>
            <person name="Kuo A."/>
            <person name="Salamov A."/>
            <person name="Ahrendt S.R."/>
            <person name="Lipzen A."/>
            <person name="Sullivan W."/>
            <person name="Andreopoulos W.B."/>
            <person name="Clum A."/>
            <person name="Lindquist E."/>
            <person name="Daum C."/>
            <person name="Ramamoorthy G.K."/>
            <person name="Gryganskyi A."/>
            <person name="Culley D."/>
            <person name="Magnuson J.K."/>
            <person name="James T.Y."/>
            <person name="O'Malley M.A."/>
            <person name="Stajich J.E."/>
            <person name="Spatafora J.W."/>
            <person name="Visel A."/>
            <person name="Grigoriev I.V."/>
        </authorList>
    </citation>
    <scope>NUCLEOTIDE SEQUENCE [LARGE SCALE GENOMIC DNA]</scope>
    <source>
        <strain evidence="3">finn</strain>
    </source>
</reference>
<reference evidence="2 3" key="1">
    <citation type="submission" date="2016-08" db="EMBL/GenBank/DDBJ databases">
        <title>Genomes of anaerobic fungi encode conserved fungal cellulosomes for biomass hydrolysis.</title>
        <authorList>
            <consortium name="DOE Joint Genome Institute"/>
            <person name="Haitjema C.H."/>
            <person name="Gilmore S.P."/>
            <person name="Henske J.K."/>
            <person name="Solomon K.V."/>
            <person name="De Groot R."/>
            <person name="Kuo A."/>
            <person name="Mondo S.J."/>
            <person name="Salamov A.A."/>
            <person name="Labutti K."/>
            <person name="Zhao Z."/>
            <person name="Chiniquy J."/>
            <person name="Barry K."/>
            <person name="Brewer H.M."/>
            <person name="Purvine S.O."/>
            <person name="Wright A.T."/>
            <person name="Boxma B."/>
            <person name="Van Alen T."/>
            <person name="Hackstein J.H."/>
            <person name="Baker S.E."/>
            <person name="Grigoriev I.V."/>
            <person name="O'Malley M.A."/>
        </authorList>
    </citation>
    <scope>NUCLEOTIDE SEQUENCE [LARGE SCALE GENOMIC DNA]</scope>
    <source>
        <strain evidence="3">finn</strain>
    </source>
</reference>
<evidence type="ECO:0000313" key="3">
    <source>
        <dbReference type="Proteomes" id="UP000193719"/>
    </source>
</evidence>
<dbReference type="AlphaFoldDB" id="A0A1Y1V7X7"/>
<dbReference type="Proteomes" id="UP000193719">
    <property type="component" value="Unassembled WGS sequence"/>
</dbReference>
<accession>A0A1Y1V7X7</accession>